<organism evidence="1 2">
    <name type="scientific">Blomia tropicalis</name>
    <name type="common">Mite</name>
    <dbReference type="NCBI Taxonomy" id="40697"/>
    <lineage>
        <taxon>Eukaryota</taxon>
        <taxon>Metazoa</taxon>
        <taxon>Ecdysozoa</taxon>
        <taxon>Arthropoda</taxon>
        <taxon>Chelicerata</taxon>
        <taxon>Arachnida</taxon>
        <taxon>Acari</taxon>
        <taxon>Acariformes</taxon>
        <taxon>Sarcoptiformes</taxon>
        <taxon>Astigmata</taxon>
        <taxon>Glycyphagoidea</taxon>
        <taxon>Echimyopodidae</taxon>
        <taxon>Blomia</taxon>
    </lineage>
</organism>
<proteinExistence type="predicted"/>
<keyword evidence="2" id="KW-1185">Reference proteome</keyword>
<dbReference type="PRINTS" id="PR00080">
    <property type="entry name" value="SDRFAMILY"/>
</dbReference>
<sequence>MSSTNGKYDFSEKVALVTGSSSGIGAAIAVQFAQYGAKVTITGRNAENLDNVASKIAEVSNGVEALQIIGDLTIDDSLPKRLIDETVTKFGRLDFLVNNAGGSTPNGKLTSTNLLEEFDQVYKLNVRSIVELTQLAVPYLEETKGNIINISSITAFVPFNLIYGSAKAALDMITKTSAKELGPKGIRVNSINPGPVVTGFGRSLGVENDKYYEFLEQFERETLMKRIGKPEDIANLASFLASDEAINITGSLMVSDNGTLVYSPKFEI</sequence>
<dbReference type="InterPro" id="IPR036291">
    <property type="entry name" value="NAD(P)-bd_dom_sf"/>
</dbReference>
<gene>
    <name evidence="1" type="ORF">RDWZM_008351</name>
</gene>
<evidence type="ECO:0000313" key="2">
    <source>
        <dbReference type="Proteomes" id="UP001142055"/>
    </source>
</evidence>
<dbReference type="PRINTS" id="PR00081">
    <property type="entry name" value="GDHRDH"/>
</dbReference>
<dbReference type="AlphaFoldDB" id="A0A9Q0RJX6"/>
<accession>A0A9Q0RJX6</accession>
<dbReference type="InterPro" id="IPR002347">
    <property type="entry name" value="SDR_fam"/>
</dbReference>
<dbReference type="PANTHER" id="PTHR43975">
    <property type="entry name" value="ZGC:101858"/>
    <property type="match status" value="1"/>
</dbReference>
<reference evidence="1" key="1">
    <citation type="submission" date="2022-12" db="EMBL/GenBank/DDBJ databases">
        <title>Genome assemblies of Blomia tropicalis.</title>
        <authorList>
            <person name="Cui Y."/>
        </authorList>
    </citation>
    <scope>NUCLEOTIDE SEQUENCE</scope>
    <source>
        <tissue evidence="1">Adult mites</tissue>
    </source>
</reference>
<dbReference type="PANTHER" id="PTHR43975:SF2">
    <property type="entry name" value="EG:BACR7A4.14 PROTEIN-RELATED"/>
    <property type="match status" value="1"/>
</dbReference>
<dbReference type="Proteomes" id="UP001142055">
    <property type="component" value="Chromosome 3"/>
</dbReference>
<comment type="caution">
    <text evidence="1">The sequence shown here is derived from an EMBL/GenBank/DDBJ whole genome shotgun (WGS) entry which is preliminary data.</text>
</comment>
<dbReference type="SUPFAM" id="SSF51735">
    <property type="entry name" value="NAD(P)-binding Rossmann-fold domains"/>
    <property type="match status" value="1"/>
</dbReference>
<dbReference type="OMA" id="VYLCCHH"/>
<name>A0A9Q0RJX6_BLOTA</name>
<protein>
    <submittedName>
        <fullName evidence="1">Uncharacterized protein</fullName>
    </submittedName>
</protein>
<dbReference type="Pfam" id="PF13561">
    <property type="entry name" value="adh_short_C2"/>
    <property type="match status" value="1"/>
</dbReference>
<dbReference type="Gene3D" id="3.40.50.720">
    <property type="entry name" value="NAD(P)-binding Rossmann-like Domain"/>
    <property type="match status" value="1"/>
</dbReference>
<dbReference type="EMBL" id="JAPWDV010000003">
    <property type="protein sequence ID" value="KAJ6217194.1"/>
    <property type="molecule type" value="Genomic_DNA"/>
</dbReference>
<evidence type="ECO:0000313" key="1">
    <source>
        <dbReference type="EMBL" id="KAJ6217194.1"/>
    </source>
</evidence>
<dbReference type="FunFam" id="3.40.50.720:FF:000084">
    <property type="entry name" value="Short-chain dehydrogenase reductase"/>
    <property type="match status" value="1"/>
</dbReference>